<sequence>MTRQQARRRKEENVETVARRGRDRKKGRREKEQAVAGVVISIEPYKLKLKRRMIVLCASAIARQSTRRSDVAATVATRTQNDELAKTNTHWQRGTLNTGHERAKPARVRQEVKGRTRRKKKCVRAKKSQRDTREKVMGRTKRGVKQVIGLEVGNGPRTMTSSTTKCKKPS</sequence>
<dbReference type="EMBL" id="HBUF01280148">
    <property type="protein sequence ID" value="CAG6687158.1"/>
    <property type="molecule type" value="Transcribed_RNA"/>
</dbReference>
<feature type="compositionally biased region" description="Basic and acidic residues" evidence="1">
    <location>
        <begin position="9"/>
        <end position="20"/>
    </location>
</feature>
<proteinExistence type="predicted"/>
<evidence type="ECO:0000256" key="1">
    <source>
        <dbReference type="SAM" id="MobiDB-lite"/>
    </source>
</evidence>
<dbReference type="AlphaFoldDB" id="A0A8D8TG08"/>
<feature type="compositionally biased region" description="Basic and acidic residues" evidence="1">
    <location>
        <begin position="128"/>
        <end position="137"/>
    </location>
</feature>
<organism evidence="2">
    <name type="scientific">Cacopsylla melanoneura</name>
    <dbReference type="NCBI Taxonomy" id="428564"/>
    <lineage>
        <taxon>Eukaryota</taxon>
        <taxon>Metazoa</taxon>
        <taxon>Ecdysozoa</taxon>
        <taxon>Arthropoda</taxon>
        <taxon>Hexapoda</taxon>
        <taxon>Insecta</taxon>
        <taxon>Pterygota</taxon>
        <taxon>Neoptera</taxon>
        <taxon>Paraneoptera</taxon>
        <taxon>Hemiptera</taxon>
        <taxon>Sternorrhyncha</taxon>
        <taxon>Psylloidea</taxon>
        <taxon>Psyllidae</taxon>
        <taxon>Psyllinae</taxon>
        <taxon>Cacopsylla</taxon>
    </lineage>
</organism>
<feature type="region of interest" description="Disordered" evidence="1">
    <location>
        <begin position="115"/>
        <end position="140"/>
    </location>
</feature>
<name>A0A8D8TG08_9HEMI</name>
<accession>A0A8D8TG08</accession>
<evidence type="ECO:0000313" key="2">
    <source>
        <dbReference type="EMBL" id="CAG6687158.1"/>
    </source>
</evidence>
<feature type="compositionally biased region" description="Basic residues" evidence="1">
    <location>
        <begin position="115"/>
        <end position="127"/>
    </location>
</feature>
<feature type="region of interest" description="Disordered" evidence="1">
    <location>
        <begin position="1"/>
        <end position="32"/>
    </location>
</feature>
<protein>
    <submittedName>
        <fullName evidence="2">Uncharacterized protein</fullName>
    </submittedName>
</protein>
<reference evidence="2" key="1">
    <citation type="submission" date="2021-05" db="EMBL/GenBank/DDBJ databases">
        <authorList>
            <person name="Alioto T."/>
            <person name="Alioto T."/>
            <person name="Gomez Garrido J."/>
        </authorList>
    </citation>
    <scope>NUCLEOTIDE SEQUENCE</scope>
</reference>